<evidence type="ECO:0000256" key="8">
    <source>
        <dbReference type="SAM" id="MobiDB-lite"/>
    </source>
</evidence>
<feature type="compositionally biased region" description="Basic and acidic residues" evidence="8">
    <location>
        <begin position="1"/>
        <end position="22"/>
    </location>
</feature>
<comment type="caution">
    <text evidence="7">Lacks conserved residue(s) required for the propagation of feature annotation.</text>
</comment>
<keyword evidence="5 7" id="KW-0645">Protease</keyword>
<comment type="caution">
    <text evidence="10">The sequence shown here is derived from an EMBL/GenBank/DDBJ whole genome shotgun (WGS) entry which is preliminary data.</text>
</comment>
<proteinExistence type="inferred from homology"/>
<accession>A0ABN3U8N4</accession>
<dbReference type="Pfam" id="PF10502">
    <property type="entry name" value="Peptidase_S26"/>
    <property type="match status" value="1"/>
</dbReference>
<feature type="transmembrane region" description="Helical" evidence="7">
    <location>
        <begin position="53"/>
        <end position="75"/>
    </location>
</feature>
<protein>
    <recommendedName>
        <fullName evidence="4 7">Signal peptidase I</fullName>
        <ecNumber evidence="4 7">3.4.21.89</ecNumber>
    </recommendedName>
</protein>
<comment type="subcellular location">
    <subcellularLocation>
        <location evidence="2">Cell membrane</location>
        <topology evidence="2">Single-pass type II membrane protein</topology>
    </subcellularLocation>
    <subcellularLocation>
        <location evidence="7">Membrane</location>
        <topology evidence="7">Single-pass type II membrane protein</topology>
    </subcellularLocation>
</comment>
<dbReference type="SUPFAM" id="SSF51306">
    <property type="entry name" value="LexA/Signal peptidase"/>
    <property type="match status" value="1"/>
</dbReference>
<reference evidence="10 11" key="1">
    <citation type="journal article" date="2019" name="Int. J. Syst. Evol. Microbiol.">
        <title>The Global Catalogue of Microorganisms (GCM) 10K type strain sequencing project: providing services to taxonomists for standard genome sequencing and annotation.</title>
        <authorList>
            <consortium name="The Broad Institute Genomics Platform"/>
            <consortium name="The Broad Institute Genome Sequencing Center for Infectious Disease"/>
            <person name="Wu L."/>
            <person name="Ma J."/>
        </authorList>
    </citation>
    <scope>NUCLEOTIDE SEQUENCE [LARGE SCALE GENOMIC DNA]</scope>
    <source>
        <strain evidence="10 11">JCM 8201</strain>
    </source>
</reference>
<evidence type="ECO:0000313" key="11">
    <source>
        <dbReference type="Proteomes" id="UP001501842"/>
    </source>
</evidence>
<keyword evidence="7" id="KW-0812">Transmembrane</keyword>
<dbReference type="Gene3D" id="2.10.109.10">
    <property type="entry name" value="Umud Fragment, subunit A"/>
    <property type="match status" value="1"/>
</dbReference>
<evidence type="ECO:0000256" key="6">
    <source>
        <dbReference type="ARBA" id="ARBA00022801"/>
    </source>
</evidence>
<organism evidence="10 11">
    <name type="scientific">Actinocorallia aurantiaca</name>
    <dbReference type="NCBI Taxonomy" id="46204"/>
    <lineage>
        <taxon>Bacteria</taxon>
        <taxon>Bacillati</taxon>
        <taxon>Actinomycetota</taxon>
        <taxon>Actinomycetes</taxon>
        <taxon>Streptosporangiales</taxon>
        <taxon>Thermomonosporaceae</taxon>
        <taxon>Actinocorallia</taxon>
    </lineage>
</organism>
<sequence length="296" mass="31994">MRSDTEGPAPDERAAGDGRAESEPPESAEPAESSGEEEEPPAKRGSFWRELPLLIGVALVLALVIKSFVVQAFYIPSASMESTLQIGDRVLVNKLVYHVRDIERGDVVVFSGLDSWDPALDESGSNPLGRGLKAVGKAFGIVPGEKDYIKRVIGLPGDHVICCDKKTGRITVNGTPLDEDSYLYTDPNTGEQNVPSSQKFDVVVPPERLWVMGDHREVSWDSRGHQADRGSGTIPLESVVGRAFVVIWPIAHWQVLEIPETFRQPGLGGAALGATPAALGAAGAVPVFWLRRRPRS</sequence>
<keyword evidence="6 7" id="KW-0378">Hydrolase</keyword>
<keyword evidence="7" id="KW-0472">Membrane</keyword>
<dbReference type="Proteomes" id="UP001501842">
    <property type="component" value="Unassembled WGS sequence"/>
</dbReference>
<comment type="catalytic activity">
    <reaction evidence="1 7">
        <text>Cleavage of hydrophobic, N-terminal signal or leader sequences from secreted and periplasmic proteins.</text>
        <dbReference type="EC" id="3.4.21.89"/>
    </reaction>
</comment>
<evidence type="ECO:0000256" key="4">
    <source>
        <dbReference type="ARBA" id="ARBA00013208"/>
    </source>
</evidence>
<dbReference type="NCBIfam" id="TIGR02227">
    <property type="entry name" value="sigpep_I_bact"/>
    <property type="match status" value="1"/>
</dbReference>
<dbReference type="PROSITE" id="PS00501">
    <property type="entry name" value="SPASE_I_1"/>
    <property type="match status" value="1"/>
</dbReference>
<evidence type="ECO:0000256" key="3">
    <source>
        <dbReference type="ARBA" id="ARBA00009370"/>
    </source>
</evidence>
<dbReference type="PRINTS" id="PR00727">
    <property type="entry name" value="LEADERPTASE"/>
</dbReference>
<dbReference type="RefSeq" id="WP_344450828.1">
    <property type="nucleotide sequence ID" value="NZ_BAAATZ010000009.1"/>
</dbReference>
<feature type="transmembrane region" description="Helical" evidence="7">
    <location>
        <begin position="268"/>
        <end position="290"/>
    </location>
</feature>
<keyword evidence="11" id="KW-1185">Reference proteome</keyword>
<dbReference type="PROSITE" id="PS00761">
    <property type="entry name" value="SPASE_I_3"/>
    <property type="match status" value="1"/>
</dbReference>
<evidence type="ECO:0000259" key="9">
    <source>
        <dbReference type="Pfam" id="PF10502"/>
    </source>
</evidence>
<name>A0ABN3U8N4_9ACTN</name>
<dbReference type="PANTHER" id="PTHR43390:SF1">
    <property type="entry name" value="CHLOROPLAST PROCESSING PEPTIDASE"/>
    <property type="match status" value="1"/>
</dbReference>
<comment type="similarity">
    <text evidence="3 7">Belongs to the peptidase S26 family.</text>
</comment>
<feature type="domain" description="Peptidase S26" evidence="9">
    <location>
        <begin position="49"/>
        <end position="248"/>
    </location>
</feature>
<dbReference type="InterPro" id="IPR019756">
    <property type="entry name" value="Pept_S26A_signal_pept_1_Ser-AS"/>
</dbReference>
<evidence type="ECO:0000256" key="2">
    <source>
        <dbReference type="ARBA" id="ARBA00004401"/>
    </source>
</evidence>
<evidence type="ECO:0000256" key="5">
    <source>
        <dbReference type="ARBA" id="ARBA00022670"/>
    </source>
</evidence>
<dbReference type="InterPro" id="IPR000223">
    <property type="entry name" value="Pept_S26A_signal_pept_1"/>
</dbReference>
<dbReference type="InterPro" id="IPR019533">
    <property type="entry name" value="Peptidase_S26"/>
</dbReference>
<dbReference type="PANTHER" id="PTHR43390">
    <property type="entry name" value="SIGNAL PEPTIDASE I"/>
    <property type="match status" value="1"/>
</dbReference>
<dbReference type="EMBL" id="BAAATZ010000009">
    <property type="protein sequence ID" value="GAA2726308.1"/>
    <property type="molecule type" value="Genomic_DNA"/>
</dbReference>
<evidence type="ECO:0000256" key="1">
    <source>
        <dbReference type="ARBA" id="ARBA00000677"/>
    </source>
</evidence>
<evidence type="ECO:0000256" key="7">
    <source>
        <dbReference type="RuleBase" id="RU362042"/>
    </source>
</evidence>
<dbReference type="CDD" id="cd06530">
    <property type="entry name" value="S26_SPase_I"/>
    <property type="match status" value="1"/>
</dbReference>
<feature type="region of interest" description="Disordered" evidence="8">
    <location>
        <begin position="1"/>
        <end position="43"/>
    </location>
</feature>
<dbReference type="EC" id="3.4.21.89" evidence="4 7"/>
<dbReference type="InterPro" id="IPR019758">
    <property type="entry name" value="Pept_S26A_signal_pept_1_CS"/>
</dbReference>
<evidence type="ECO:0000313" key="10">
    <source>
        <dbReference type="EMBL" id="GAA2726308.1"/>
    </source>
</evidence>
<keyword evidence="7" id="KW-1133">Transmembrane helix</keyword>
<dbReference type="InterPro" id="IPR036286">
    <property type="entry name" value="LexA/Signal_pep-like_sf"/>
</dbReference>
<gene>
    <name evidence="10" type="primary">lepB</name>
    <name evidence="10" type="ORF">GCM10010439_28490</name>
</gene>